<gene>
    <name evidence="1" type="ORF">BKD09_15995</name>
</gene>
<evidence type="ECO:0008006" key="3">
    <source>
        <dbReference type="Google" id="ProtNLM"/>
    </source>
</evidence>
<dbReference type="EMBL" id="CP017637">
    <property type="protein sequence ID" value="APG09838.1"/>
    <property type="molecule type" value="Genomic_DNA"/>
</dbReference>
<name>A0A1L3F979_BRAJP</name>
<sequence>MRRRVKQTRSLDERMAEQAAKLKELASQPAGAEREALLKRARIAETGAHLGDWLTSPRVAAIRLSRAER</sequence>
<reference evidence="1 2" key="1">
    <citation type="submission" date="2016-11" db="EMBL/GenBank/DDBJ databases">
        <title>Complete Genome Sequence of Bradyrhizobium sp. strain J5, an isolated from soybean nodule in Hokkaido.</title>
        <authorList>
            <person name="Kanehara K."/>
        </authorList>
    </citation>
    <scope>NUCLEOTIDE SEQUENCE [LARGE SCALE GENOMIC DNA]</scope>
    <source>
        <strain evidence="1 2">J5</strain>
    </source>
</reference>
<organism evidence="1 2">
    <name type="scientific">Bradyrhizobium japonicum</name>
    <dbReference type="NCBI Taxonomy" id="375"/>
    <lineage>
        <taxon>Bacteria</taxon>
        <taxon>Pseudomonadati</taxon>
        <taxon>Pseudomonadota</taxon>
        <taxon>Alphaproteobacteria</taxon>
        <taxon>Hyphomicrobiales</taxon>
        <taxon>Nitrobacteraceae</taxon>
        <taxon>Bradyrhizobium</taxon>
    </lineage>
</organism>
<protein>
    <recommendedName>
        <fullName evidence="3">Transposase</fullName>
    </recommendedName>
</protein>
<proteinExistence type="predicted"/>
<dbReference type="Proteomes" id="UP000181962">
    <property type="component" value="Chromosome"/>
</dbReference>
<evidence type="ECO:0000313" key="1">
    <source>
        <dbReference type="EMBL" id="APG09838.1"/>
    </source>
</evidence>
<dbReference type="AlphaFoldDB" id="A0A1L3F979"/>
<evidence type="ECO:0000313" key="2">
    <source>
        <dbReference type="Proteomes" id="UP000181962"/>
    </source>
</evidence>
<accession>A0A1L3F979</accession>